<evidence type="ECO:0000256" key="10">
    <source>
        <dbReference type="RuleBase" id="RU364109"/>
    </source>
</evidence>
<dbReference type="GO" id="GO:0031931">
    <property type="term" value="C:TORC1 complex"/>
    <property type="evidence" value="ECO:0007669"/>
    <property type="project" value="TreeGrafter"/>
</dbReference>
<dbReference type="SMART" id="SM01345">
    <property type="entry name" value="Rapamycin_bind"/>
    <property type="match status" value="1"/>
</dbReference>
<evidence type="ECO:0000313" key="16">
    <source>
        <dbReference type="Proteomes" id="UP000288716"/>
    </source>
</evidence>
<dbReference type="InterPro" id="IPR011009">
    <property type="entry name" value="Kinase-like_dom_sf"/>
</dbReference>
<keyword evidence="2 10" id="KW-0808">Transferase</keyword>
<evidence type="ECO:0000259" key="12">
    <source>
        <dbReference type="PROSITE" id="PS50290"/>
    </source>
</evidence>
<dbReference type="STRING" id="299467.A0A443SQW8"/>
<keyword evidence="4 10" id="KW-0547">Nucleotide-binding</keyword>
<sequence>MAFDTKSSKEFLIESFVARLKSRNEEERQKCARDVQHFVATELQEMSVEDVTLFMDAFNKHIFEMMITSSDSNDKKAGFLAIIILVGVDVGNRSTRCSRFANYLRNTTVPNDTSLLELMAYAIGRVAIASGTLTASYVDYEVRRAIEWLSGDRNESKRHGAVLILRELATSTPTYFFQQLHPFFECIFSAIRDPKKVIRESAGGALRAALAVTASRETKESQKLRYQFCFDEAMKGFDDSYFVQNTKERSNRDDRIHGSLIVFNELLRCSNIDGEKVRQDIEDMNIQTMQDSGTAPSRYQILREWGTAGLNKSLRVLHPSSSQYIPPGHGLRGLSAVVQYHKNIGVAPGTAPHSRKLPLYESPACKQLVMDNFDEICNTVMRFRVSRNPYVQHVILILLPRLAAFDSRKFVKLHLCDATTHLLNCLKRERERSQAFISIGLLAIAVGEEIKPFLPKIMEVIKSSLPSRELSTKKKAFVTEPSVFTCISLLAKASGLTIKNDIKELLDLMIATGLSPALTAALQDLSVQIPQLKKDIHDGLLKMLSYVLMQRPYRHPGAPKHLQMQTNITPFGPIVDPTDVQVVILALRILGKFDFQSRSLIPFVEHCSKTYLTSDNKAVRLEAVKTCCQLLSPALQKTTTQYSATLMITIQDVLNKLLIVGVTDDDPQVRYSVLASLDERFDGHLAQAENLSALFICLHDEVFEIRELALCTIGRLSSLNPAYVMPSLRKILLQLLTDLEYSGIGRNKEISAKMLGHLISNAPRLIRPYTEPVIRVFISKLKESDPYSSVLISILAAIGAQAQVSGIEMRNYVDELFPIVLEVIQDSSSLPKREVGLWALAQLVDSTGYVVEPYWKYPQLLDILLNFLKTEQSQAVRREAIRVLGLFGAVDPYKHKLHLGMVEQSSDSLVAITDSTPDIQDLSASEMLVNMSASYDDFYPAIAIATLMRIMRDPSLSQHHTMVVQAVTFIFMCVPYIQQILPAFINVIRSSDPSFREFLFQQLGSLISFVKQHIRNFLDEIFVLIKEFWTVNSPIQTTLINLVEQIVLALGSEFKIYLPQLIPHILRVFAHDDSRERQVTDRLLLALQEFGSNLDDYLHLILPPIVKLFDNADVPIKVRDTALKTIDILSDHLEITDFASRIIHPLVRVLDKTPDLRDTAMNTLCALVMQLGKKYSIFIPMTHKVLTKHHISHPRYEAMVTRIMKGTTVAEDEGDPMMFNRRPKARIHNPITHNPELTGGKQKPSNRSIFGSNRKSVSKDDWMEWLKLLCINLLKESPSLALRSCYPLAQAYSQLSRDLFNAAFLAFWSEQSQQEQQEFVKILQTALTAQDIPEITQTLLNLAEFMEHCDKGPLPLPPQLLAEKAIKCRAFAKALHYKEDEFHKGPNESVLESLISINNKLQQPEAANGVLLYANKITGDCELKVQEKWYEKLHDWENALKAYQTKRENNPDDVESIMGQMRCLEVLGDWTKLYSLSCDVWPKAKDEDKQRMARMAAAAAWGLSQWDDMEEYTSNMKKDSTESSFYQAVLAIHKEQYPTAQLLIDKARDFIDTDLTAMAGESHNRAYGAMVQVMMLSELEEVIQYKLIPERREIIKKKWWDRLHGCQRNVEDWQKILQVRLLVLSPQENMKSWLKFASLCQRTGRLSMSRQTMSMLLGMDITTLLESNSPLPMKHPQVTFACIKHLWKGGDRKEEAFNLLHKFVEISVNPQHIYCSDDPQQCLELNQLLSRCYLKLGRWQESLQGINEASIPMILQYYTAATERDKNWYKACHAWAYMNYEAVLFYKQKQQVSLKTQKDQSFPNMCEYTVRAVQGFFHSISLSHGNSLQDALRLLTLWFDEGQHPEVYDAITEGLKTVPVETWLQVIPQLIARLDTPRQLVGRLIHQLLIDIGKQHPQALIYPLTVSSKSTVPARQQAANKILDSMREHSSNLVQQAMLVSEELIRVAILWHELWHEGLEEASRLYFGEKNIKGMFETLEPLHAMMERGPQTLKEMSFNQAYGRDLMEALEWCRKYQRSGNVKDLTQAWDLYYHVFRRISKQLPSLTSLELQYVSPKLLRCGDLELAVPGSYNPNKPVIRIFRVESSLQVITSKQRPRKLCIKGNNGKDFMFLLKGHEDLRQDERVMQLFGLVNTLLLTDPETSQRNLGIQRYAVIPLSTNSGLIGWVPHCDTLHTLIRDYREKKKILLNIEHRIMLRMAPDYDHLTLMQKVEVFEHALEHTQGDDLAKLLWLKSPSSEVWFDRRTNYTRSLAVMSIVGYVLGLGDRHPSNLMLDRMTGKILHIDFGDCFEVAMTREKFPEKIPFRLTRMLINAMEVTGIEGTYKITCAKIMQVLRKNKDSLMAVLEAFVYDPLLNWRLVDAQPKIKRASKTADANCVSQEHLDGIERFTGDEQKTAETVPVGGMSSRKSIDETNIGSAFGFCAIDSLNQQPEALNKKALAVVKRVRDKLTGRDFDANVPLPVDKQVDLLIKQATSHENLCQCYIGWCPFW</sequence>
<dbReference type="FunFam" id="1.25.10.10:FF:000094">
    <property type="entry name" value="Serine/threonine-protein kinase mTOR"/>
    <property type="match status" value="1"/>
</dbReference>
<comment type="catalytic activity">
    <reaction evidence="8 10">
        <text>L-threonyl-[protein] + ATP = O-phospho-L-threonyl-[protein] + ADP + H(+)</text>
        <dbReference type="Rhea" id="RHEA:46608"/>
        <dbReference type="Rhea" id="RHEA-COMP:11060"/>
        <dbReference type="Rhea" id="RHEA-COMP:11605"/>
        <dbReference type="ChEBI" id="CHEBI:15378"/>
        <dbReference type="ChEBI" id="CHEBI:30013"/>
        <dbReference type="ChEBI" id="CHEBI:30616"/>
        <dbReference type="ChEBI" id="CHEBI:61977"/>
        <dbReference type="ChEBI" id="CHEBI:456216"/>
        <dbReference type="EC" id="2.7.11.1"/>
    </reaction>
</comment>
<dbReference type="GO" id="GO:0045787">
    <property type="term" value="P:positive regulation of cell cycle"/>
    <property type="evidence" value="ECO:0007669"/>
    <property type="project" value="UniProtKB-ARBA"/>
</dbReference>
<dbReference type="Gene3D" id="1.10.1070.11">
    <property type="entry name" value="Phosphatidylinositol 3-/4-kinase, catalytic domain"/>
    <property type="match status" value="1"/>
</dbReference>
<dbReference type="GO" id="GO:0045930">
    <property type="term" value="P:negative regulation of mitotic cell cycle"/>
    <property type="evidence" value="ECO:0007669"/>
    <property type="project" value="UniProtKB-ARBA"/>
</dbReference>
<feature type="domain" description="FAT" evidence="13">
    <location>
        <begin position="1360"/>
        <end position="1910"/>
    </location>
</feature>
<feature type="compositionally biased region" description="Polar residues" evidence="11">
    <location>
        <begin position="1243"/>
        <end position="1252"/>
    </location>
</feature>
<evidence type="ECO:0000256" key="5">
    <source>
        <dbReference type="ARBA" id="ARBA00022777"/>
    </source>
</evidence>
<dbReference type="GO" id="GO:0106310">
    <property type="term" value="F:protein serine kinase activity"/>
    <property type="evidence" value="ECO:0007669"/>
    <property type="project" value="RHEA"/>
</dbReference>
<keyword evidence="3" id="KW-0677">Repeat</keyword>
<dbReference type="PROSITE" id="PS51189">
    <property type="entry name" value="FAT"/>
    <property type="match status" value="1"/>
</dbReference>
<dbReference type="EC" id="2.7.11.1" evidence="10"/>
<dbReference type="FunFam" id="1.20.120.150:FF:000001">
    <property type="entry name" value="Serine/threonine-protein kinase TOR"/>
    <property type="match status" value="1"/>
</dbReference>
<dbReference type="InterPro" id="IPR011990">
    <property type="entry name" value="TPR-like_helical_dom_sf"/>
</dbReference>
<dbReference type="InterPro" id="IPR036940">
    <property type="entry name" value="PI3/4_kinase_cat_sf"/>
</dbReference>
<comment type="caution">
    <text evidence="15">The sequence shown here is derived from an EMBL/GenBank/DDBJ whole genome shotgun (WGS) entry which is preliminary data.</text>
</comment>
<dbReference type="GO" id="GO:0045893">
    <property type="term" value="P:positive regulation of DNA-templated transcription"/>
    <property type="evidence" value="ECO:0007669"/>
    <property type="project" value="UniProtKB-ARBA"/>
</dbReference>
<dbReference type="PROSITE" id="PS00915">
    <property type="entry name" value="PI3_4_KINASE_1"/>
    <property type="match status" value="1"/>
</dbReference>
<dbReference type="InterPro" id="IPR018936">
    <property type="entry name" value="PI3/4_kinase_CS"/>
</dbReference>
<keyword evidence="16" id="KW-1185">Reference proteome</keyword>
<dbReference type="PROSITE" id="PS50290">
    <property type="entry name" value="PI3_4_KINASE_3"/>
    <property type="match status" value="1"/>
</dbReference>
<dbReference type="InterPro" id="IPR003152">
    <property type="entry name" value="FATC_dom"/>
</dbReference>
<feature type="domain" description="PI3K/PI4K catalytic" evidence="12">
    <location>
        <begin position="2084"/>
        <end position="2401"/>
    </location>
</feature>
<dbReference type="GO" id="GO:0031932">
    <property type="term" value="C:TORC2 complex"/>
    <property type="evidence" value="ECO:0007669"/>
    <property type="project" value="UniProtKB-ARBA"/>
</dbReference>
<dbReference type="SMART" id="SM01343">
    <property type="entry name" value="FATC"/>
    <property type="match status" value="1"/>
</dbReference>
<evidence type="ECO:0000256" key="6">
    <source>
        <dbReference type="ARBA" id="ARBA00022840"/>
    </source>
</evidence>
<evidence type="ECO:0000256" key="4">
    <source>
        <dbReference type="ARBA" id="ARBA00022741"/>
    </source>
</evidence>
<feature type="domain" description="FATC" evidence="14">
    <location>
        <begin position="2459"/>
        <end position="2491"/>
    </location>
</feature>
<evidence type="ECO:0000256" key="11">
    <source>
        <dbReference type="SAM" id="MobiDB-lite"/>
    </source>
</evidence>
<dbReference type="VEuPathDB" id="VectorBase:LDEU002111"/>
<keyword evidence="10" id="KW-0723">Serine/threonine-protein kinase</keyword>
<keyword evidence="7" id="KW-0131">Cell cycle</keyword>
<dbReference type="Pfam" id="PF02259">
    <property type="entry name" value="FAT"/>
    <property type="match status" value="1"/>
</dbReference>
<dbReference type="InterPro" id="IPR009076">
    <property type="entry name" value="FRB_dom"/>
</dbReference>
<dbReference type="GO" id="GO:0038202">
    <property type="term" value="P:TORC1 signaling"/>
    <property type="evidence" value="ECO:0007669"/>
    <property type="project" value="TreeGrafter"/>
</dbReference>
<dbReference type="GO" id="GO:0005634">
    <property type="term" value="C:nucleus"/>
    <property type="evidence" value="ECO:0007669"/>
    <property type="project" value="TreeGrafter"/>
</dbReference>
<evidence type="ECO:0000256" key="2">
    <source>
        <dbReference type="ARBA" id="ARBA00022679"/>
    </source>
</evidence>
<gene>
    <name evidence="15" type="ORF">B4U80_02742</name>
</gene>
<dbReference type="PROSITE" id="PS51190">
    <property type="entry name" value="FATC"/>
    <property type="match status" value="1"/>
</dbReference>
<dbReference type="InterPro" id="IPR050517">
    <property type="entry name" value="DDR_Repair_Kinase"/>
</dbReference>
<dbReference type="PROSITE" id="PS00916">
    <property type="entry name" value="PI3_4_KINASE_2"/>
    <property type="match status" value="1"/>
</dbReference>
<evidence type="ECO:0000256" key="1">
    <source>
        <dbReference type="ARBA" id="ARBA00011031"/>
    </source>
</evidence>
<comment type="similarity">
    <text evidence="1 10">Belongs to the PI3/PI4-kinase family.</text>
</comment>
<dbReference type="Pfam" id="PF00454">
    <property type="entry name" value="PI3_PI4_kinase"/>
    <property type="match status" value="1"/>
</dbReference>
<proteinExistence type="inferred from homology"/>
<dbReference type="Gene3D" id="1.25.10.10">
    <property type="entry name" value="Leucine-rich Repeat Variant"/>
    <property type="match status" value="6"/>
</dbReference>
<dbReference type="Proteomes" id="UP000288716">
    <property type="component" value="Unassembled WGS sequence"/>
</dbReference>
<dbReference type="Pfam" id="PF08771">
    <property type="entry name" value="FRB_dom"/>
    <property type="match status" value="1"/>
</dbReference>
<dbReference type="Pfam" id="PF11865">
    <property type="entry name" value="mTOR_dom"/>
    <property type="match status" value="1"/>
</dbReference>
<name>A0A443SQW8_9ACAR</name>
<comment type="catalytic activity">
    <reaction evidence="9">
        <text>L-seryl-[protein] + ATP = O-phospho-L-seryl-[protein] + ADP + H(+)</text>
        <dbReference type="Rhea" id="RHEA:17989"/>
        <dbReference type="Rhea" id="RHEA-COMP:9863"/>
        <dbReference type="Rhea" id="RHEA-COMP:11604"/>
        <dbReference type="ChEBI" id="CHEBI:15378"/>
        <dbReference type="ChEBI" id="CHEBI:29999"/>
        <dbReference type="ChEBI" id="CHEBI:30616"/>
        <dbReference type="ChEBI" id="CHEBI:83421"/>
        <dbReference type="ChEBI" id="CHEBI:456216"/>
        <dbReference type="EC" id="2.7.11.1"/>
    </reaction>
</comment>
<dbReference type="Pfam" id="PF02260">
    <property type="entry name" value="FATC"/>
    <property type="match status" value="1"/>
</dbReference>
<evidence type="ECO:0000313" key="15">
    <source>
        <dbReference type="EMBL" id="RWS29930.1"/>
    </source>
</evidence>
<dbReference type="EMBL" id="NCKV01000712">
    <property type="protein sequence ID" value="RWS29930.1"/>
    <property type="molecule type" value="Genomic_DNA"/>
</dbReference>
<dbReference type="InterPro" id="IPR036738">
    <property type="entry name" value="FRB_sf"/>
</dbReference>
<dbReference type="FunFam" id="3.30.1010.10:FF:000004">
    <property type="entry name" value="Serine/threonine-protein kinase TOR"/>
    <property type="match status" value="1"/>
</dbReference>
<dbReference type="InterPro" id="IPR057564">
    <property type="entry name" value="HEAT_ATR"/>
</dbReference>
<dbReference type="GO" id="GO:0044877">
    <property type="term" value="F:protein-containing complex binding"/>
    <property type="evidence" value="ECO:0007669"/>
    <property type="project" value="InterPro"/>
</dbReference>
<dbReference type="GO" id="GO:0016242">
    <property type="term" value="P:negative regulation of macroautophagy"/>
    <property type="evidence" value="ECO:0007669"/>
    <property type="project" value="TreeGrafter"/>
</dbReference>
<dbReference type="PANTHER" id="PTHR11139">
    <property type="entry name" value="ATAXIA TELANGIECTASIA MUTATED ATM -RELATED"/>
    <property type="match status" value="1"/>
</dbReference>
<dbReference type="GO" id="GO:0005737">
    <property type="term" value="C:cytoplasm"/>
    <property type="evidence" value="ECO:0007669"/>
    <property type="project" value="TreeGrafter"/>
</dbReference>
<dbReference type="InterPro" id="IPR000403">
    <property type="entry name" value="PI3/4_kinase_cat_dom"/>
</dbReference>
<protein>
    <recommendedName>
        <fullName evidence="10">Serine/threonine-protein kinase TOR</fullName>
        <ecNumber evidence="10">2.7.11.1</ecNumber>
    </recommendedName>
</protein>
<dbReference type="SMART" id="SM00146">
    <property type="entry name" value="PI3Kc"/>
    <property type="match status" value="1"/>
</dbReference>
<dbReference type="Gene3D" id="3.30.1010.10">
    <property type="entry name" value="Phosphatidylinositol 3-kinase Catalytic Subunit, Chain A, domain 4"/>
    <property type="match status" value="1"/>
</dbReference>
<dbReference type="InterPro" id="IPR003151">
    <property type="entry name" value="PIK-rel_kinase_FAT"/>
</dbReference>
<dbReference type="PANTHER" id="PTHR11139:SF9">
    <property type="entry name" value="SERINE_THREONINE-PROTEIN KINASE MTOR"/>
    <property type="match status" value="1"/>
</dbReference>
<evidence type="ECO:0000256" key="3">
    <source>
        <dbReference type="ARBA" id="ARBA00022737"/>
    </source>
</evidence>
<dbReference type="Gene3D" id="1.20.120.150">
    <property type="entry name" value="FKBP12-rapamycin binding domain"/>
    <property type="match status" value="1"/>
</dbReference>
<dbReference type="InterPro" id="IPR014009">
    <property type="entry name" value="PIK_FAT"/>
</dbReference>
<evidence type="ECO:0000259" key="14">
    <source>
        <dbReference type="PROSITE" id="PS51190"/>
    </source>
</evidence>
<dbReference type="Gene3D" id="1.25.40.10">
    <property type="entry name" value="Tetratricopeptide repeat domain"/>
    <property type="match status" value="1"/>
</dbReference>
<reference evidence="15 16" key="1">
    <citation type="journal article" date="2018" name="Gigascience">
        <title>Genomes of trombidid mites reveal novel predicted allergens and laterally-transferred genes associated with secondary metabolism.</title>
        <authorList>
            <person name="Dong X."/>
            <person name="Chaisiri K."/>
            <person name="Xia D."/>
            <person name="Armstrong S.D."/>
            <person name="Fang Y."/>
            <person name="Donnelly M.J."/>
            <person name="Kadowaki T."/>
            <person name="McGarry J.W."/>
            <person name="Darby A.C."/>
            <person name="Makepeace B.L."/>
        </authorList>
    </citation>
    <scope>NUCLEOTIDE SEQUENCE [LARGE SCALE GENOMIC DNA]</scope>
    <source>
        <strain evidence="15">UoL-UT</strain>
    </source>
</reference>
<dbReference type="OrthoDB" id="2250022at2759"/>
<dbReference type="InterPro" id="IPR026683">
    <property type="entry name" value="TOR_cat"/>
</dbReference>
<dbReference type="SUPFAM" id="SSF56112">
    <property type="entry name" value="Protein kinase-like (PK-like)"/>
    <property type="match status" value="1"/>
</dbReference>
<dbReference type="SUPFAM" id="SSF47212">
    <property type="entry name" value="FKBP12-rapamycin-binding domain of FKBP-rapamycin-associated protein (FRAP)"/>
    <property type="match status" value="1"/>
</dbReference>
<dbReference type="GO" id="GO:2000243">
    <property type="term" value="P:positive regulation of reproductive process"/>
    <property type="evidence" value="ECO:0007669"/>
    <property type="project" value="UniProtKB-ARBA"/>
</dbReference>
<dbReference type="FunFam" id="1.10.1070.11:FF:000007">
    <property type="entry name" value="Serine/threonine-protein kinase TOR"/>
    <property type="match status" value="1"/>
</dbReference>
<dbReference type="GO" id="GO:0005524">
    <property type="term" value="F:ATP binding"/>
    <property type="evidence" value="ECO:0007669"/>
    <property type="project" value="UniProtKB-KW"/>
</dbReference>
<accession>A0A443SQW8</accession>
<dbReference type="SUPFAM" id="SSF48371">
    <property type="entry name" value="ARM repeat"/>
    <property type="match status" value="2"/>
</dbReference>
<dbReference type="InterPro" id="IPR024585">
    <property type="entry name" value="mTOR_dom"/>
</dbReference>
<keyword evidence="6 10" id="KW-0067">ATP-binding</keyword>
<dbReference type="InterPro" id="IPR016024">
    <property type="entry name" value="ARM-type_fold"/>
</dbReference>
<dbReference type="GO" id="GO:0004674">
    <property type="term" value="F:protein serine/threonine kinase activity"/>
    <property type="evidence" value="ECO:0007669"/>
    <property type="project" value="UniProtKB-KW"/>
</dbReference>
<dbReference type="Pfam" id="PF23593">
    <property type="entry name" value="HEAT_ATR"/>
    <property type="match status" value="1"/>
</dbReference>
<dbReference type="CDD" id="cd05169">
    <property type="entry name" value="PIKKc_TOR"/>
    <property type="match status" value="1"/>
</dbReference>
<dbReference type="InterPro" id="IPR011989">
    <property type="entry name" value="ARM-like"/>
</dbReference>
<evidence type="ECO:0000259" key="13">
    <source>
        <dbReference type="PROSITE" id="PS51189"/>
    </source>
</evidence>
<dbReference type="SMART" id="SM01346">
    <property type="entry name" value="DUF3385"/>
    <property type="match status" value="1"/>
</dbReference>
<evidence type="ECO:0000256" key="9">
    <source>
        <dbReference type="ARBA" id="ARBA00048679"/>
    </source>
</evidence>
<organism evidence="15 16">
    <name type="scientific">Leptotrombidium deliense</name>
    <dbReference type="NCBI Taxonomy" id="299467"/>
    <lineage>
        <taxon>Eukaryota</taxon>
        <taxon>Metazoa</taxon>
        <taxon>Ecdysozoa</taxon>
        <taxon>Arthropoda</taxon>
        <taxon>Chelicerata</taxon>
        <taxon>Arachnida</taxon>
        <taxon>Acari</taxon>
        <taxon>Acariformes</taxon>
        <taxon>Trombidiformes</taxon>
        <taxon>Prostigmata</taxon>
        <taxon>Anystina</taxon>
        <taxon>Parasitengona</taxon>
        <taxon>Trombiculoidea</taxon>
        <taxon>Trombiculidae</taxon>
        <taxon>Leptotrombidium</taxon>
    </lineage>
</organism>
<feature type="region of interest" description="Disordered" evidence="11">
    <location>
        <begin position="1228"/>
        <end position="1252"/>
    </location>
</feature>
<evidence type="ECO:0000256" key="8">
    <source>
        <dbReference type="ARBA" id="ARBA00047899"/>
    </source>
</evidence>
<keyword evidence="5 10" id="KW-0418">Kinase</keyword>
<dbReference type="GO" id="GO:0010605">
    <property type="term" value="P:negative regulation of macromolecule metabolic process"/>
    <property type="evidence" value="ECO:0007669"/>
    <property type="project" value="UniProtKB-ARBA"/>
</dbReference>
<evidence type="ECO:0000256" key="7">
    <source>
        <dbReference type="ARBA" id="ARBA00023306"/>
    </source>
</evidence>